<dbReference type="Proteomes" id="UP001056291">
    <property type="component" value="Chromosome"/>
</dbReference>
<dbReference type="SUPFAM" id="SSF53474">
    <property type="entry name" value="alpha/beta-Hydrolases"/>
    <property type="match status" value="1"/>
</dbReference>
<accession>A0ABY4VYE6</accession>
<protein>
    <submittedName>
        <fullName evidence="2">C1 family peptidase</fullName>
    </submittedName>
</protein>
<evidence type="ECO:0000259" key="1">
    <source>
        <dbReference type="Pfam" id="PF00112"/>
    </source>
</evidence>
<dbReference type="Gene3D" id="3.90.70.10">
    <property type="entry name" value="Cysteine proteinases"/>
    <property type="match status" value="1"/>
</dbReference>
<dbReference type="CDD" id="cd02619">
    <property type="entry name" value="Peptidase_C1"/>
    <property type="match status" value="1"/>
</dbReference>
<proteinExistence type="predicted"/>
<gene>
    <name evidence="2" type="ORF">NBZ79_11330</name>
</gene>
<dbReference type="Pfam" id="PF00112">
    <property type="entry name" value="Peptidase_C1"/>
    <property type="match status" value="1"/>
</dbReference>
<dbReference type="SUPFAM" id="SSF54001">
    <property type="entry name" value="Cysteine proteinases"/>
    <property type="match status" value="1"/>
</dbReference>
<dbReference type="InterPro" id="IPR029058">
    <property type="entry name" value="AB_hydrolase_fold"/>
</dbReference>
<dbReference type="InterPro" id="IPR038765">
    <property type="entry name" value="Papain-like_cys_pep_sf"/>
</dbReference>
<name>A0ABY4VYE6_9PROT</name>
<evidence type="ECO:0000313" key="2">
    <source>
        <dbReference type="EMBL" id="USG59769.1"/>
    </source>
</evidence>
<keyword evidence="3" id="KW-1185">Reference proteome</keyword>
<dbReference type="InterPro" id="IPR000668">
    <property type="entry name" value="Peptidase_C1A_C"/>
</dbReference>
<reference evidence="2" key="1">
    <citation type="submission" date="2022-06" db="EMBL/GenBank/DDBJ databases">
        <title>Sneathiella actinostolidae sp. nov., isolated from a sea anemonein the Western Pacific Ocean.</title>
        <authorList>
            <person name="Wei M.J."/>
        </authorList>
    </citation>
    <scope>NUCLEOTIDE SEQUENCE</scope>
    <source>
        <strain evidence="2">PHK-P5</strain>
    </source>
</reference>
<dbReference type="EMBL" id="CP098747">
    <property type="protein sequence ID" value="USG59769.1"/>
    <property type="molecule type" value="Genomic_DNA"/>
</dbReference>
<feature type="domain" description="Peptidase C1A papain C-terminal" evidence="1">
    <location>
        <begin position="44"/>
        <end position="234"/>
    </location>
</feature>
<dbReference type="RefSeq" id="WP_251932539.1">
    <property type="nucleotide sequence ID" value="NZ_CP098747.1"/>
</dbReference>
<sequence length="626" mass="70088">MAKLKITNIVTVAGKERVLNVRRDMPDIRDRIYEPALVQLAAEVDNRHFGNVVDQKTEGSCTGHGLAAVIDILYAQDGQESFKSSRRMLYEMAKRHDKWPGEDYEGSSCRGAIRGWKNMGVCSEADWPYIVHKPDDLTVKRGKAARHNTLGAYYRIRPEIADYHAAINEAGAIFVSARVHDGWIGLKGSRSKLAEIEMSGEVRGGHAFAIVGYNATGFIVQNSWGKSWGSSGFAVWPYLDWIENISDGWVFRRALPTPQIFGRRAKSAFVSEAEAQKLAPRRNDILGHFVHFDNGKYEETGTYWSNAKYVEETAEFLAKRVKDEDGGYKHLLIYAHGGLNDPKASANRVAGLKEGFKRNGIYPFHIMYDTGLVKEVTDAVKRAFGASDDKSKGFVDWISDQITDVTDNLIEDLVRSPVTPVWDEMKRDARLPFENGDGIHTISSFATALKDTGVQIHLAGHSTGAVLLGHFLSALDRLEQPDIVKSCSLMAPACTVDFYNEKYKPRLGNANAMLTRLPKLNIYNLDEDLELDDNVVYAYRKSLLYLVSRALERVPEKRILGMKAYSIRLKAKGLSFYYSEEGKTKTTNSTSHGGFDNDPSTMNHIMKSILGKSPEKPFTVEEMQGY</sequence>
<organism evidence="2 3">
    <name type="scientific">Sneathiella marina</name>
    <dbReference type="NCBI Taxonomy" id="2950108"/>
    <lineage>
        <taxon>Bacteria</taxon>
        <taxon>Pseudomonadati</taxon>
        <taxon>Pseudomonadota</taxon>
        <taxon>Alphaproteobacteria</taxon>
        <taxon>Sneathiellales</taxon>
        <taxon>Sneathiellaceae</taxon>
        <taxon>Sneathiella</taxon>
    </lineage>
</organism>
<evidence type="ECO:0000313" key="3">
    <source>
        <dbReference type="Proteomes" id="UP001056291"/>
    </source>
</evidence>